<accession>A0AAD3MXY7</accession>
<organism evidence="1 2">
    <name type="scientific">Lates japonicus</name>
    <name type="common">Japanese lates</name>
    <dbReference type="NCBI Taxonomy" id="270547"/>
    <lineage>
        <taxon>Eukaryota</taxon>
        <taxon>Metazoa</taxon>
        <taxon>Chordata</taxon>
        <taxon>Craniata</taxon>
        <taxon>Vertebrata</taxon>
        <taxon>Euteleostomi</taxon>
        <taxon>Actinopterygii</taxon>
        <taxon>Neopterygii</taxon>
        <taxon>Teleostei</taxon>
        <taxon>Neoteleostei</taxon>
        <taxon>Acanthomorphata</taxon>
        <taxon>Carangaria</taxon>
        <taxon>Carangaria incertae sedis</taxon>
        <taxon>Centropomidae</taxon>
        <taxon>Lates</taxon>
    </lineage>
</organism>
<sequence>MEPSHNHSVGGPTTLPSKHCRFSASQLSSLQSSGRHCPFTELCHHAPNISSDVFGRAGRAQMPSGSPLVPLLNKVRIALDYILSVFHCAALSLGRGMASMVVAQMHLWLNLSDVRDRERAVYLDELVLASRSMPPRPSLS</sequence>
<evidence type="ECO:0000313" key="2">
    <source>
        <dbReference type="Proteomes" id="UP001279410"/>
    </source>
</evidence>
<gene>
    <name evidence="1" type="ORF">AKAME5_001307400</name>
</gene>
<reference evidence="1" key="1">
    <citation type="submission" date="2022-08" db="EMBL/GenBank/DDBJ databases">
        <title>Genome sequencing of akame (Lates japonicus).</title>
        <authorList>
            <person name="Hashiguchi Y."/>
            <person name="Takahashi H."/>
        </authorList>
    </citation>
    <scope>NUCLEOTIDE SEQUENCE</scope>
    <source>
        <strain evidence="1">Kochi</strain>
    </source>
</reference>
<evidence type="ECO:0000313" key="1">
    <source>
        <dbReference type="EMBL" id="GLD61234.1"/>
    </source>
</evidence>
<comment type="caution">
    <text evidence="1">The sequence shown here is derived from an EMBL/GenBank/DDBJ whole genome shotgun (WGS) entry which is preliminary data.</text>
</comment>
<proteinExistence type="predicted"/>
<dbReference type="AlphaFoldDB" id="A0AAD3MXY7"/>
<dbReference type="EMBL" id="BRZM01000044">
    <property type="protein sequence ID" value="GLD61234.1"/>
    <property type="molecule type" value="Genomic_DNA"/>
</dbReference>
<protein>
    <submittedName>
        <fullName evidence="1">Uncharacterized protein</fullName>
    </submittedName>
</protein>
<keyword evidence="2" id="KW-1185">Reference proteome</keyword>
<name>A0AAD3MXY7_LATJO</name>
<dbReference type="Proteomes" id="UP001279410">
    <property type="component" value="Unassembled WGS sequence"/>
</dbReference>